<proteinExistence type="predicted"/>
<reference evidence="2" key="2">
    <citation type="submission" date="2022-01" db="EMBL/GenBank/DDBJ databases">
        <authorList>
            <person name="Yamashiro T."/>
            <person name="Shiraishi A."/>
            <person name="Satake H."/>
            <person name="Nakayama K."/>
        </authorList>
    </citation>
    <scope>NUCLEOTIDE SEQUENCE</scope>
</reference>
<gene>
    <name evidence="2" type="ORF">Tco_0895362</name>
</gene>
<dbReference type="InterPro" id="IPR036397">
    <property type="entry name" value="RNaseH_sf"/>
</dbReference>
<dbReference type="PANTHER" id="PTHR37984:SF5">
    <property type="entry name" value="PROTEIN NYNRIN-LIKE"/>
    <property type="match status" value="1"/>
</dbReference>
<dbReference type="SUPFAM" id="SSF53098">
    <property type="entry name" value="Ribonuclease H-like"/>
    <property type="match status" value="1"/>
</dbReference>
<sequence>MGPFLKSHKYAYILVAIDYVSKWAKAEALPTNDARVVVNFLKKLFSRFEILKALISDRGTHFCNRQMEKILKKYGVHHRIATAYHPKTSGQVENTNRALKRILEKTVKDNPFVWSRKLDDALWAFRTAYKTLIGEKRFLQLHELDELRLQAYDLQSPNQSLS</sequence>
<accession>A0ABQ5CEE5</accession>
<reference evidence="2" key="1">
    <citation type="journal article" date="2022" name="Int. J. Mol. Sci.">
        <title>Draft Genome of Tanacetum Coccineum: Genomic Comparison of Closely Related Tanacetum-Family Plants.</title>
        <authorList>
            <person name="Yamashiro T."/>
            <person name="Shiraishi A."/>
            <person name="Nakayama K."/>
            <person name="Satake H."/>
        </authorList>
    </citation>
    <scope>NUCLEOTIDE SEQUENCE</scope>
</reference>
<organism evidence="2 3">
    <name type="scientific">Tanacetum coccineum</name>
    <dbReference type="NCBI Taxonomy" id="301880"/>
    <lineage>
        <taxon>Eukaryota</taxon>
        <taxon>Viridiplantae</taxon>
        <taxon>Streptophyta</taxon>
        <taxon>Embryophyta</taxon>
        <taxon>Tracheophyta</taxon>
        <taxon>Spermatophyta</taxon>
        <taxon>Magnoliopsida</taxon>
        <taxon>eudicotyledons</taxon>
        <taxon>Gunneridae</taxon>
        <taxon>Pentapetalae</taxon>
        <taxon>asterids</taxon>
        <taxon>campanulids</taxon>
        <taxon>Asterales</taxon>
        <taxon>Asteraceae</taxon>
        <taxon>Asteroideae</taxon>
        <taxon>Anthemideae</taxon>
        <taxon>Anthemidinae</taxon>
        <taxon>Tanacetum</taxon>
    </lineage>
</organism>
<comment type="caution">
    <text evidence="2">The sequence shown here is derived from an EMBL/GenBank/DDBJ whole genome shotgun (WGS) entry which is preliminary data.</text>
</comment>
<dbReference type="PANTHER" id="PTHR37984">
    <property type="entry name" value="PROTEIN CBG26694"/>
    <property type="match status" value="1"/>
</dbReference>
<dbReference type="GO" id="GO:0003964">
    <property type="term" value="F:RNA-directed DNA polymerase activity"/>
    <property type="evidence" value="ECO:0007669"/>
    <property type="project" value="UniProtKB-KW"/>
</dbReference>
<evidence type="ECO:0000259" key="1">
    <source>
        <dbReference type="PROSITE" id="PS50994"/>
    </source>
</evidence>
<keyword evidence="2" id="KW-0695">RNA-directed DNA polymerase</keyword>
<dbReference type="PROSITE" id="PS50994">
    <property type="entry name" value="INTEGRASE"/>
    <property type="match status" value="1"/>
</dbReference>
<name>A0ABQ5CEE5_9ASTR</name>
<dbReference type="Proteomes" id="UP001151760">
    <property type="component" value="Unassembled WGS sequence"/>
</dbReference>
<dbReference type="InterPro" id="IPR001584">
    <property type="entry name" value="Integrase_cat-core"/>
</dbReference>
<dbReference type="InterPro" id="IPR050951">
    <property type="entry name" value="Retrovirus_Pol_polyprotein"/>
</dbReference>
<keyword evidence="2" id="KW-0808">Transferase</keyword>
<keyword evidence="2" id="KW-0548">Nucleotidyltransferase</keyword>
<evidence type="ECO:0000313" key="2">
    <source>
        <dbReference type="EMBL" id="GJT25425.1"/>
    </source>
</evidence>
<evidence type="ECO:0000313" key="3">
    <source>
        <dbReference type="Proteomes" id="UP001151760"/>
    </source>
</evidence>
<dbReference type="EMBL" id="BQNB010014213">
    <property type="protein sequence ID" value="GJT25425.1"/>
    <property type="molecule type" value="Genomic_DNA"/>
</dbReference>
<keyword evidence="3" id="KW-1185">Reference proteome</keyword>
<feature type="domain" description="Integrase catalytic" evidence="1">
    <location>
        <begin position="1"/>
        <end position="162"/>
    </location>
</feature>
<dbReference type="Gene3D" id="3.30.420.10">
    <property type="entry name" value="Ribonuclease H-like superfamily/Ribonuclease H"/>
    <property type="match status" value="1"/>
</dbReference>
<dbReference type="InterPro" id="IPR012337">
    <property type="entry name" value="RNaseH-like_sf"/>
</dbReference>
<protein>
    <submittedName>
        <fullName evidence="2">Reverse transcriptase domain-containing protein</fullName>
    </submittedName>
</protein>
<dbReference type="Pfam" id="PF00665">
    <property type="entry name" value="rve"/>
    <property type="match status" value="1"/>
</dbReference>